<dbReference type="STRING" id="81824.A9UTS6"/>
<feature type="compositionally biased region" description="Basic and acidic residues" evidence="1">
    <location>
        <begin position="131"/>
        <end position="147"/>
    </location>
</feature>
<keyword evidence="3" id="KW-1185">Reference proteome</keyword>
<feature type="compositionally biased region" description="Basic residues" evidence="1">
    <location>
        <begin position="1"/>
        <end position="16"/>
    </location>
</feature>
<evidence type="ECO:0000313" key="3">
    <source>
        <dbReference type="Proteomes" id="UP000001357"/>
    </source>
</evidence>
<dbReference type="PANTHER" id="PTHR34117">
    <property type="entry name" value="STYLE CELL-CYCLE INHIBITOR 1"/>
    <property type="match status" value="1"/>
</dbReference>
<dbReference type="InterPro" id="IPR044688">
    <property type="entry name" value="SCI-1-like"/>
</dbReference>
<organism evidence="2 3">
    <name type="scientific">Monosiga brevicollis</name>
    <name type="common">Choanoflagellate</name>
    <dbReference type="NCBI Taxonomy" id="81824"/>
    <lineage>
        <taxon>Eukaryota</taxon>
        <taxon>Choanoflagellata</taxon>
        <taxon>Craspedida</taxon>
        <taxon>Salpingoecidae</taxon>
        <taxon>Monosiga</taxon>
    </lineage>
</organism>
<feature type="compositionally biased region" description="Basic and acidic residues" evidence="1">
    <location>
        <begin position="154"/>
        <end position="185"/>
    </location>
</feature>
<gene>
    <name evidence="2" type="ORF">MONBRDRAFT_36210</name>
</gene>
<dbReference type="EMBL" id="CH991545">
    <property type="protein sequence ID" value="EDQ91299.1"/>
    <property type="molecule type" value="Genomic_DNA"/>
</dbReference>
<accession>A9UTS6</accession>
<name>A9UTS6_MONBE</name>
<dbReference type="AlphaFoldDB" id="A9UTS6"/>
<dbReference type="OMA" id="TWAFANS"/>
<proteinExistence type="predicted"/>
<protein>
    <submittedName>
        <fullName evidence="2">Uncharacterized protein</fullName>
    </submittedName>
</protein>
<sequence>MKKIYQKMKKRNKQKRPGAASERSESIAVSGCIWWRWRSTLFTMPRDHERAERDSSAEFRRWLRKEKDKYLEDLDREDSRHYFRKFIKRWNRGDLSHRYYDGAYSAPAATSDERSSYAWGAKRVKHGPVAPDRETLQSYKRSVEKSERHRRRQDQKAVLDELAPKETGRDARLAKKAAAREDRRARQQSPEMPERDLMGSSSGEFAHLVRRERERRESRAAKRRAVADRKLNAYQEKEAARMAEIMALAKQVRTQGGWAK</sequence>
<dbReference type="KEGG" id="mbr:MONBRDRAFT_36210"/>
<feature type="region of interest" description="Disordered" evidence="1">
    <location>
        <begin position="129"/>
        <end position="230"/>
    </location>
</feature>
<dbReference type="InParanoid" id="A9UTS6"/>
<evidence type="ECO:0000313" key="2">
    <source>
        <dbReference type="EMBL" id="EDQ91299.1"/>
    </source>
</evidence>
<dbReference type="Proteomes" id="UP000001357">
    <property type="component" value="Unassembled WGS sequence"/>
</dbReference>
<dbReference type="RefSeq" id="XP_001743721.1">
    <property type="nucleotide sequence ID" value="XM_001743669.1"/>
</dbReference>
<feature type="region of interest" description="Disordered" evidence="1">
    <location>
        <begin position="1"/>
        <end position="27"/>
    </location>
</feature>
<dbReference type="PANTHER" id="PTHR34117:SF1">
    <property type="entry name" value="STYLE CELL-CYCLE INHIBITOR 1"/>
    <property type="match status" value="1"/>
</dbReference>
<evidence type="ECO:0000256" key="1">
    <source>
        <dbReference type="SAM" id="MobiDB-lite"/>
    </source>
</evidence>
<dbReference type="GeneID" id="5888973"/>
<reference evidence="2 3" key="1">
    <citation type="journal article" date="2008" name="Nature">
        <title>The genome of the choanoflagellate Monosiga brevicollis and the origin of metazoans.</title>
        <authorList>
            <consortium name="JGI Sequencing"/>
            <person name="King N."/>
            <person name="Westbrook M.J."/>
            <person name="Young S.L."/>
            <person name="Kuo A."/>
            <person name="Abedin M."/>
            <person name="Chapman J."/>
            <person name="Fairclough S."/>
            <person name="Hellsten U."/>
            <person name="Isogai Y."/>
            <person name="Letunic I."/>
            <person name="Marr M."/>
            <person name="Pincus D."/>
            <person name="Putnam N."/>
            <person name="Rokas A."/>
            <person name="Wright K.J."/>
            <person name="Zuzow R."/>
            <person name="Dirks W."/>
            <person name="Good M."/>
            <person name="Goodstein D."/>
            <person name="Lemons D."/>
            <person name="Li W."/>
            <person name="Lyons J.B."/>
            <person name="Morris A."/>
            <person name="Nichols S."/>
            <person name="Richter D.J."/>
            <person name="Salamov A."/>
            <person name="Bork P."/>
            <person name="Lim W.A."/>
            <person name="Manning G."/>
            <person name="Miller W.T."/>
            <person name="McGinnis W."/>
            <person name="Shapiro H."/>
            <person name="Tjian R."/>
            <person name="Grigoriev I.V."/>
            <person name="Rokhsar D."/>
        </authorList>
    </citation>
    <scope>NUCLEOTIDE SEQUENCE [LARGE SCALE GENOMIC DNA]</scope>
    <source>
        <strain evidence="3">MX1 / ATCC 50154</strain>
    </source>
</reference>
<feature type="compositionally biased region" description="Basic and acidic residues" evidence="1">
    <location>
        <begin position="207"/>
        <end position="230"/>
    </location>
</feature>